<proteinExistence type="predicted"/>
<dbReference type="EMBL" id="CAFAAH010000122">
    <property type="protein sequence ID" value="CAB4798816.1"/>
    <property type="molecule type" value="Genomic_DNA"/>
</dbReference>
<accession>A0A6J6XUE3</accession>
<feature type="region of interest" description="Disordered" evidence="1">
    <location>
        <begin position="1"/>
        <end position="27"/>
    </location>
</feature>
<sequence length="94" mass="10032">METIAKKVAGNPPASRRDGTPARNAANAQSQIAFVGVRLFGLTRCQMRCPGTAPSREKAKSIREFAVRQAFPAKNCAMQAMPTNTFAPVVPIAS</sequence>
<evidence type="ECO:0000256" key="1">
    <source>
        <dbReference type="SAM" id="MobiDB-lite"/>
    </source>
</evidence>
<name>A0A6J6XUE3_9ZZZZ</name>
<evidence type="ECO:0000313" key="2">
    <source>
        <dbReference type="EMBL" id="CAB4798816.1"/>
    </source>
</evidence>
<protein>
    <submittedName>
        <fullName evidence="2">Unannotated protein</fullName>
    </submittedName>
</protein>
<dbReference type="AlphaFoldDB" id="A0A6J6XUE3"/>
<gene>
    <name evidence="2" type="ORF">UFOPK2996_00953</name>
</gene>
<organism evidence="2">
    <name type="scientific">freshwater metagenome</name>
    <dbReference type="NCBI Taxonomy" id="449393"/>
    <lineage>
        <taxon>unclassified sequences</taxon>
        <taxon>metagenomes</taxon>
        <taxon>ecological metagenomes</taxon>
    </lineage>
</organism>
<reference evidence="2" key="1">
    <citation type="submission" date="2020-05" db="EMBL/GenBank/DDBJ databases">
        <authorList>
            <person name="Chiriac C."/>
            <person name="Salcher M."/>
            <person name="Ghai R."/>
            <person name="Kavagutti S V."/>
        </authorList>
    </citation>
    <scope>NUCLEOTIDE SEQUENCE</scope>
</reference>